<evidence type="ECO:0000256" key="6">
    <source>
        <dbReference type="SAM" id="Phobius"/>
    </source>
</evidence>
<evidence type="ECO:0000256" key="1">
    <source>
        <dbReference type="ARBA" id="ARBA00004141"/>
    </source>
</evidence>
<comment type="subcellular location">
    <subcellularLocation>
        <location evidence="1">Membrane</location>
        <topology evidence="1">Multi-pass membrane protein</topology>
    </subcellularLocation>
</comment>
<dbReference type="RefSeq" id="WP_212516575.1">
    <property type="nucleotide sequence ID" value="NZ_JAGSOH010000005.1"/>
</dbReference>
<comment type="caution">
    <text evidence="9">The sequence shown here is derived from an EMBL/GenBank/DDBJ whole genome shotgun (WGS) entry which is preliminary data.</text>
</comment>
<dbReference type="InterPro" id="IPR010432">
    <property type="entry name" value="RDD"/>
</dbReference>
<feature type="transmembrane region" description="Helical" evidence="6">
    <location>
        <begin position="354"/>
        <end position="378"/>
    </location>
</feature>
<dbReference type="InterPro" id="IPR018929">
    <property type="entry name" value="DUF2510"/>
</dbReference>
<sequence length="460" mass="48549">MSTGNPPAGYYADPSIPGYIRYWDGNEWVAGTSRPAPDEAERQAAEQGLAASQADAVPADSSGTWTPEPAAAAAASPDHSQAAAAGRSGARGYAQVPQQPQPPREDPQVPQQPVVQPQVQPDTQAQSQVQPDTQAQSQAQPRFPAQPQQYAQPAPQEPVAQPQRVPQVPQQPVVQPDLQPQGVPQQPVAPSQVQPDLQPQFPAQPQQHAQSPASAPATHRTATPVPSPRQPQLQPEPPQQAESVATMIVPSAFAPSQRTGTYRLPGLSTNPFAGLPGTGFGASTGPDDEDGEGEATVVELATPGSRFLGRIIDLGIAAIFSAPITVTLLLIAHRHDHQYVLRLDAEATTTYTTLGMDAVGIALWAGALLAFVIVSVAYEGYRLGRGGQTFGKRLAGVQIVQLPSGQPLRTSGVGTRRALFFWALAIIPLVDIFALGGVLWGRPYRQGVHEKATSTVTVKA</sequence>
<dbReference type="AlphaFoldDB" id="A0A941E7V9"/>
<evidence type="ECO:0000256" key="2">
    <source>
        <dbReference type="ARBA" id="ARBA00022692"/>
    </source>
</evidence>
<dbReference type="GO" id="GO:0016020">
    <property type="term" value="C:membrane"/>
    <property type="evidence" value="ECO:0007669"/>
    <property type="project" value="UniProtKB-SubCell"/>
</dbReference>
<keyword evidence="4 6" id="KW-0472">Membrane</keyword>
<evidence type="ECO:0000313" key="9">
    <source>
        <dbReference type="EMBL" id="MBR7825427.1"/>
    </source>
</evidence>
<reference evidence="9" key="1">
    <citation type="submission" date="2021-04" db="EMBL/GenBank/DDBJ databases">
        <title>Genome based classification of Actinospica acidithermotolerans sp. nov., an actinobacterium isolated from an Indonesian hot spring.</title>
        <authorList>
            <person name="Kusuma A.B."/>
            <person name="Putra K.E."/>
            <person name="Nafisah S."/>
            <person name="Loh J."/>
            <person name="Nouioui I."/>
            <person name="Goodfellow M."/>
        </authorList>
    </citation>
    <scope>NUCLEOTIDE SEQUENCE</scope>
    <source>
        <strain evidence="9">MGRD01-02</strain>
    </source>
</reference>
<organism evidence="9 10">
    <name type="scientific">Actinospica acidithermotolerans</name>
    <dbReference type="NCBI Taxonomy" id="2828514"/>
    <lineage>
        <taxon>Bacteria</taxon>
        <taxon>Bacillati</taxon>
        <taxon>Actinomycetota</taxon>
        <taxon>Actinomycetes</taxon>
        <taxon>Catenulisporales</taxon>
        <taxon>Actinospicaceae</taxon>
        <taxon>Actinospica</taxon>
    </lineage>
</organism>
<dbReference type="Pfam" id="PF10708">
    <property type="entry name" value="DUF2510"/>
    <property type="match status" value="1"/>
</dbReference>
<keyword evidence="10" id="KW-1185">Reference proteome</keyword>
<dbReference type="Pfam" id="PF06271">
    <property type="entry name" value="RDD"/>
    <property type="match status" value="1"/>
</dbReference>
<evidence type="ECO:0000256" key="5">
    <source>
        <dbReference type="SAM" id="MobiDB-lite"/>
    </source>
</evidence>
<keyword evidence="3 6" id="KW-1133">Transmembrane helix</keyword>
<feature type="compositionally biased region" description="Low complexity" evidence="5">
    <location>
        <begin position="69"/>
        <end position="98"/>
    </location>
</feature>
<keyword evidence="2 6" id="KW-0812">Transmembrane</keyword>
<evidence type="ECO:0000313" key="10">
    <source>
        <dbReference type="Proteomes" id="UP000676325"/>
    </source>
</evidence>
<evidence type="ECO:0000259" key="7">
    <source>
        <dbReference type="Pfam" id="PF06271"/>
    </source>
</evidence>
<dbReference type="EMBL" id="JAGSOH010000005">
    <property type="protein sequence ID" value="MBR7825427.1"/>
    <property type="molecule type" value="Genomic_DNA"/>
</dbReference>
<dbReference type="Proteomes" id="UP000676325">
    <property type="component" value="Unassembled WGS sequence"/>
</dbReference>
<feature type="compositionally biased region" description="Pro residues" evidence="5">
    <location>
        <begin position="225"/>
        <end position="238"/>
    </location>
</feature>
<gene>
    <name evidence="9" type="ORF">KDK95_03855</name>
</gene>
<feature type="transmembrane region" description="Helical" evidence="6">
    <location>
        <begin position="419"/>
        <end position="441"/>
    </location>
</feature>
<feature type="region of interest" description="Disordered" evidence="5">
    <location>
        <begin position="273"/>
        <end position="292"/>
    </location>
</feature>
<evidence type="ECO:0000256" key="4">
    <source>
        <dbReference type="ARBA" id="ARBA00023136"/>
    </source>
</evidence>
<accession>A0A941E7V9</accession>
<feature type="compositionally biased region" description="Low complexity" evidence="5">
    <location>
        <begin position="108"/>
        <end position="217"/>
    </location>
</feature>
<evidence type="ECO:0000256" key="3">
    <source>
        <dbReference type="ARBA" id="ARBA00022989"/>
    </source>
</evidence>
<feature type="domain" description="DUF2510" evidence="8">
    <location>
        <begin position="8"/>
        <end position="39"/>
    </location>
</feature>
<feature type="domain" description="RDD" evidence="7">
    <location>
        <begin position="301"/>
        <end position="451"/>
    </location>
</feature>
<name>A0A941E7V9_9ACTN</name>
<protein>
    <submittedName>
        <fullName evidence="9">RDD family protein</fullName>
    </submittedName>
</protein>
<proteinExistence type="predicted"/>
<feature type="transmembrane region" description="Helical" evidence="6">
    <location>
        <begin position="314"/>
        <end position="333"/>
    </location>
</feature>
<evidence type="ECO:0000259" key="8">
    <source>
        <dbReference type="Pfam" id="PF10708"/>
    </source>
</evidence>
<feature type="region of interest" description="Disordered" evidence="5">
    <location>
        <begin position="29"/>
        <end position="242"/>
    </location>
</feature>